<reference evidence="4 5" key="1">
    <citation type="journal article" date="2019" name="Sci. Rep.">
        <title>Comparative genomics of chytrid fungi reveal insights into the obligate biotrophic and pathogenic lifestyle of Synchytrium endobioticum.</title>
        <authorList>
            <person name="van de Vossenberg B.T.L.H."/>
            <person name="Warris S."/>
            <person name="Nguyen H.D.T."/>
            <person name="van Gent-Pelzer M.P.E."/>
            <person name="Joly D.L."/>
            <person name="van de Geest H.C."/>
            <person name="Bonants P.J.M."/>
            <person name="Smith D.S."/>
            <person name="Levesque C.A."/>
            <person name="van der Lee T.A.J."/>
        </authorList>
    </citation>
    <scope>NUCLEOTIDE SEQUENCE [LARGE SCALE GENOMIC DNA]</scope>
    <source>
        <strain evidence="4 5">MB42</strain>
    </source>
</reference>
<dbReference type="SUPFAM" id="SSF47473">
    <property type="entry name" value="EF-hand"/>
    <property type="match status" value="1"/>
</dbReference>
<dbReference type="AlphaFoldDB" id="A0A507DNZ2"/>
<dbReference type="CDD" id="cd00051">
    <property type="entry name" value="EFh"/>
    <property type="match status" value="1"/>
</dbReference>
<gene>
    <name evidence="4" type="ORF">SeMB42_g01289</name>
</gene>
<keyword evidence="5" id="KW-1185">Reference proteome</keyword>
<dbReference type="InterPro" id="IPR018247">
    <property type="entry name" value="EF_Hand_1_Ca_BS"/>
</dbReference>
<dbReference type="InterPro" id="IPR050145">
    <property type="entry name" value="Centrin_CML-like"/>
</dbReference>
<dbReference type="Gene3D" id="1.10.238.10">
    <property type="entry name" value="EF-hand"/>
    <property type="match status" value="2"/>
</dbReference>
<organism evidence="4 5">
    <name type="scientific">Synchytrium endobioticum</name>
    <dbReference type="NCBI Taxonomy" id="286115"/>
    <lineage>
        <taxon>Eukaryota</taxon>
        <taxon>Fungi</taxon>
        <taxon>Fungi incertae sedis</taxon>
        <taxon>Chytridiomycota</taxon>
        <taxon>Chytridiomycota incertae sedis</taxon>
        <taxon>Chytridiomycetes</taxon>
        <taxon>Synchytriales</taxon>
        <taxon>Synchytriaceae</taxon>
        <taxon>Synchytrium</taxon>
    </lineage>
</organism>
<dbReference type="EMBL" id="QEAN01000032">
    <property type="protein sequence ID" value="TPX52600.1"/>
    <property type="molecule type" value="Genomic_DNA"/>
</dbReference>
<dbReference type="VEuPathDB" id="FungiDB:SeMB42_g01289"/>
<name>A0A507DNZ2_9FUNG</name>
<proteinExistence type="predicted"/>
<feature type="domain" description="EF-hand" evidence="3">
    <location>
        <begin position="211"/>
        <end position="246"/>
    </location>
</feature>
<dbReference type="PANTHER" id="PTHR23050">
    <property type="entry name" value="CALCIUM BINDING PROTEIN"/>
    <property type="match status" value="1"/>
</dbReference>
<protein>
    <recommendedName>
        <fullName evidence="3">EF-hand domain-containing protein</fullName>
    </recommendedName>
</protein>
<evidence type="ECO:0000313" key="4">
    <source>
        <dbReference type="EMBL" id="TPX52600.1"/>
    </source>
</evidence>
<dbReference type="GO" id="GO:0005509">
    <property type="term" value="F:calcium ion binding"/>
    <property type="evidence" value="ECO:0007669"/>
    <property type="project" value="InterPro"/>
</dbReference>
<feature type="domain" description="EF-hand" evidence="3">
    <location>
        <begin position="128"/>
        <end position="163"/>
    </location>
</feature>
<dbReference type="STRING" id="286115.A0A507DNZ2"/>
<evidence type="ECO:0000313" key="5">
    <source>
        <dbReference type="Proteomes" id="UP000317494"/>
    </source>
</evidence>
<dbReference type="InterPro" id="IPR011992">
    <property type="entry name" value="EF-hand-dom_pair"/>
</dbReference>
<sequence>MCLYERRAEAVGMLGRGTATDLDVWKKLVNQADHVVCNGLIQHEESGGLEGSGSGSAPRLNNRNLVIPPALATSRHSIHSTTAMPAQPGSQSRKVVSRIVFDKYDLDHSGSIEISEFRKLVYEFGYYLSEDELTMAVRVLDVDGDGSISYDEFFKWWSQDQRFESLRLSPQDFEMLNKAVQQFQKYDKDVSGSIDVREFSALHKDLARQGLTRKGVAATLEDFDSNKDGKISFNEFIQYFHTSLMSGVHK</sequence>
<dbReference type="InterPro" id="IPR002048">
    <property type="entry name" value="EF_hand_dom"/>
</dbReference>
<keyword evidence="2" id="KW-0106">Calcium</keyword>
<keyword evidence="1" id="KW-0677">Repeat</keyword>
<comment type="caution">
    <text evidence="4">The sequence shown here is derived from an EMBL/GenBank/DDBJ whole genome shotgun (WGS) entry which is preliminary data.</text>
</comment>
<evidence type="ECO:0000256" key="1">
    <source>
        <dbReference type="ARBA" id="ARBA00022737"/>
    </source>
</evidence>
<feature type="domain" description="EF-hand" evidence="3">
    <location>
        <begin position="174"/>
        <end position="209"/>
    </location>
</feature>
<dbReference type="Pfam" id="PF13499">
    <property type="entry name" value="EF-hand_7"/>
    <property type="match status" value="2"/>
</dbReference>
<dbReference type="Proteomes" id="UP000317494">
    <property type="component" value="Unassembled WGS sequence"/>
</dbReference>
<evidence type="ECO:0000259" key="3">
    <source>
        <dbReference type="PROSITE" id="PS50222"/>
    </source>
</evidence>
<accession>A0A507DNZ2</accession>
<dbReference type="PROSITE" id="PS50222">
    <property type="entry name" value="EF_HAND_2"/>
    <property type="match status" value="4"/>
</dbReference>
<evidence type="ECO:0000256" key="2">
    <source>
        <dbReference type="ARBA" id="ARBA00022837"/>
    </source>
</evidence>
<dbReference type="PROSITE" id="PS00018">
    <property type="entry name" value="EF_HAND_1"/>
    <property type="match status" value="3"/>
</dbReference>
<dbReference type="SMART" id="SM00054">
    <property type="entry name" value="EFh"/>
    <property type="match status" value="4"/>
</dbReference>
<feature type="domain" description="EF-hand" evidence="3">
    <location>
        <begin position="92"/>
        <end position="127"/>
    </location>
</feature>